<proteinExistence type="inferred from homology"/>
<dbReference type="EMBL" id="WAIE01000002">
    <property type="protein sequence ID" value="KAB1442206.1"/>
    <property type="molecule type" value="Genomic_DNA"/>
</dbReference>
<evidence type="ECO:0000256" key="5">
    <source>
        <dbReference type="ARBA" id="ARBA00022516"/>
    </source>
</evidence>
<evidence type="ECO:0000256" key="4">
    <source>
        <dbReference type="ARBA" id="ARBA00016436"/>
    </source>
</evidence>
<dbReference type="PANTHER" id="PTHR42724:SF1">
    <property type="entry name" value="TETRAACYLDISACCHARIDE 4'-KINASE, MITOCHONDRIAL-RELATED"/>
    <property type="match status" value="1"/>
</dbReference>
<keyword evidence="9 13" id="KW-0418">Kinase</keyword>
<dbReference type="EC" id="2.7.1.130" evidence="3 13"/>
<feature type="region of interest" description="Disordered" evidence="14">
    <location>
        <begin position="366"/>
        <end position="390"/>
    </location>
</feature>
<protein>
    <recommendedName>
        <fullName evidence="4 13">Tetraacyldisaccharide 4'-kinase</fullName>
        <ecNumber evidence="3 13">2.7.1.130</ecNumber>
    </recommendedName>
    <alternativeName>
        <fullName evidence="12 13">Lipid A 4'-kinase</fullName>
    </alternativeName>
</protein>
<dbReference type="SUPFAM" id="SSF52540">
    <property type="entry name" value="P-loop containing nucleoside triphosphate hydrolases"/>
    <property type="match status" value="1"/>
</dbReference>
<dbReference type="Proteomes" id="UP000438699">
    <property type="component" value="Unassembled WGS sequence"/>
</dbReference>
<keyword evidence="5 13" id="KW-0444">Lipid biosynthesis</keyword>
<comment type="similarity">
    <text evidence="13">Belongs to the LpxK family.</text>
</comment>
<dbReference type="NCBIfam" id="TIGR00682">
    <property type="entry name" value="lpxK"/>
    <property type="match status" value="1"/>
</dbReference>
<evidence type="ECO:0000256" key="1">
    <source>
        <dbReference type="ARBA" id="ARBA00002274"/>
    </source>
</evidence>
<keyword evidence="6 13" id="KW-0441">Lipid A biosynthesis</keyword>
<dbReference type="RefSeq" id="WP_151150427.1">
    <property type="nucleotide sequence ID" value="NZ_WAIE01000002.1"/>
</dbReference>
<evidence type="ECO:0000313" key="15">
    <source>
        <dbReference type="EMBL" id="KAB1442206.1"/>
    </source>
</evidence>
<keyword evidence="11 13" id="KW-0443">Lipid metabolism</keyword>
<evidence type="ECO:0000256" key="7">
    <source>
        <dbReference type="ARBA" id="ARBA00022679"/>
    </source>
</evidence>
<name>A0A6N6N5N9_9BACT</name>
<keyword evidence="7 13" id="KW-0808">Transferase</keyword>
<comment type="pathway">
    <text evidence="2 13">Glycolipid biosynthesis; lipid IV(A) biosynthesis; lipid IV(A) from (3R)-3-hydroxytetradecanoyl-[acyl-carrier-protein] and UDP-N-acetyl-alpha-D-glucosamine: step 6/6.</text>
</comment>
<dbReference type="HAMAP" id="MF_00409">
    <property type="entry name" value="LpxK"/>
    <property type="match status" value="1"/>
</dbReference>
<dbReference type="AlphaFoldDB" id="A0A6N6N5N9"/>
<comment type="function">
    <text evidence="1 13">Transfers the gamma-phosphate of ATP to the 4'-position of a tetraacyldisaccharide 1-phosphate intermediate (termed DS-1-P) to form tetraacyldisaccharide 1,4'-bis-phosphate (lipid IVA).</text>
</comment>
<evidence type="ECO:0000313" key="16">
    <source>
        <dbReference type="Proteomes" id="UP000438699"/>
    </source>
</evidence>
<dbReference type="PANTHER" id="PTHR42724">
    <property type="entry name" value="TETRAACYLDISACCHARIDE 4'-KINASE"/>
    <property type="match status" value="1"/>
</dbReference>
<comment type="caution">
    <text evidence="15">The sequence shown here is derived from an EMBL/GenBank/DDBJ whole genome shotgun (WGS) entry which is preliminary data.</text>
</comment>
<dbReference type="GO" id="GO:0009244">
    <property type="term" value="P:lipopolysaccharide core region biosynthetic process"/>
    <property type="evidence" value="ECO:0007669"/>
    <property type="project" value="TreeGrafter"/>
</dbReference>
<keyword evidence="8 13" id="KW-0547">Nucleotide-binding</keyword>
<dbReference type="GO" id="GO:0005524">
    <property type="term" value="F:ATP binding"/>
    <property type="evidence" value="ECO:0007669"/>
    <property type="project" value="UniProtKB-UniRule"/>
</dbReference>
<dbReference type="UniPathway" id="UPA00359">
    <property type="reaction ID" value="UER00482"/>
</dbReference>
<dbReference type="InterPro" id="IPR003758">
    <property type="entry name" value="LpxK"/>
</dbReference>
<dbReference type="Pfam" id="PF02606">
    <property type="entry name" value="LpxK"/>
    <property type="match status" value="1"/>
</dbReference>
<feature type="compositionally biased region" description="Basic and acidic residues" evidence="14">
    <location>
        <begin position="375"/>
        <end position="390"/>
    </location>
</feature>
<evidence type="ECO:0000256" key="14">
    <source>
        <dbReference type="SAM" id="MobiDB-lite"/>
    </source>
</evidence>
<evidence type="ECO:0000256" key="3">
    <source>
        <dbReference type="ARBA" id="ARBA00012071"/>
    </source>
</evidence>
<dbReference type="OrthoDB" id="9766423at2"/>
<evidence type="ECO:0000256" key="2">
    <source>
        <dbReference type="ARBA" id="ARBA00004870"/>
    </source>
</evidence>
<dbReference type="GO" id="GO:0009029">
    <property type="term" value="F:lipid-A 4'-kinase activity"/>
    <property type="evidence" value="ECO:0007669"/>
    <property type="project" value="UniProtKB-UniRule"/>
</dbReference>
<evidence type="ECO:0000256" key="8">
    <source>
        <dbReference type="ARBA" id="ARBA00022741"/>
    </source>
</evidence>
<feature type="binding site" evidence="13">
    <location>
        <begin position="59"/>
        <end position="66"/>
    </location>
    <ligand>
        <name>ATP</name>
        <dbReference type="ChEBI" id="CHEBI:30616"/>
    </ligand>
</feature>
<evidence type="ECO:0000256" key="10">
    <source>
        <dbReference type="ARBA" id="ARBA00022840"/>
    </source>
</evidence>
<evidence type="ECO:0000256" key="6">
    <source>
        <dbReference type="ARBA" id="ARBA00022556"/>
    </source>
</evidence>
<keyword evidence="10 13" id="KW-0067">ATP-binding</keyword>
<organism evidence="15 16">
    <name type="scientific">Pseudodesulfovibrio senegalensis</name>
    <dbReference type="NCBI Taxonomy" id="1721087"/>
    <lineage>
        <taxon>Bacteria</taxon>
        <taxon>Pseudomonadati</taxon>
        <taxon>Thermodesulfobacteriota</taxon>
        <taxon>Desulfovibrionia</taxon>
        <taxon>Desulfovibrionales</taxon>
        <taxon>Desulfovibrionaceae</taxon>
    </lineage>
</organism>
<gene>
    <name evidence="13 15" type="primary">lpxK</name>
    <name evidence="15" type="ORF">F8A88_07035</name>
</gene>
<keyword evidence="16" id="KW-1185">Reference proteome</keyword>
<evidence type="ECO:0000256" key="13">
    <source>
        <dbReference type="HAMAP-Rule" id="MF_00409"/>
    </source>
</evidence>
<reference evidence="15 16" key="1">
    <citation type="journal article" date="2017" name="Int. J. Syst. Evol. Microbiol.">
        <title>Desulfovibrio senegalensis sp. nov., a mesophilic sulfate reducer isolated from marine sediment.</title>
        <authorList>
            <person name="Thioye A."/>
            <person name="Gam Z.B.A."/>
            <person name="Mbengue M."/>
            <person name="Cayol J.L."/>
            <person name="Joseph-Bartoli M."/>
            <person name="Toure-Kane C."/>
            <person name="Labat M."/>
        </authorList>
    </citation>
    <scope>NUCLEOTIDE SEQUENCE [LARGE SCALE GENOMIC DNA]</scope>
    <source>
        <strain evidence="15 16">DSM 101509</strain>
    </source>
</reference>
<evidence type="ECO:0000256" key="12">
    <source>
        <dbReference type="ARBA" id="ARBA00029757"/>
    </source>
</evidence>
<dbReference type="GO" id="GO:0005886">
    <property type="term" value="C:plasma membrane"/>
    <property type="evidence" value="ECO:0007669"/>
    <property type="project" value="TreeGrafter"/>
</dbReference>
<dbReference type="InterPro" id="IPR027417">
    <property type="entry name" value="P-loop_NTPase"/>
</dbReference>
<accession>A0A6N6N5N9</accession>
<sequence>MAKNEIAPVEELQQRFALLLRPLGWLNAQVMRMRARLYERGVLRQWEAPVPTVSLGNVSWGGTGKTPMTSWFMKWAANRGMEAAVLTRGYGARPHSVPLRVQPGNLVEEAGDEPLMLAKEHPDAHVVVDPVRTRGGKWLFEHYSPGIVLLDDGMQHMAVKRHADIIFLRPSDIAQNWNRVIPAGSWREDESALRRADCFMIKASPDYFKKINSHVRKRLGNLNRPVFSFSLSPKGFTQVLTGKFEKDFFGEPFLLVSGVGNPAQVQRAARRYFNYKPVDHMVYRDHHSYCKADVLDILTTAKRRGARYVLCTQKDAVKLGPMCTEDFWAFSLRVDFGPSCFAQGSSFGVWWNRRWKTLNREYDFGAPSGAGADDAATRETVEEHDGREKD</sequence>
<comment type="catalytic activity">
    <reaction evidence="13">
        <text>a lipid A disaccharide + ATP = a lipid IVA + ADP + H(+)</text>
        <dbReference type="Rhea" id="RHEA:67840"/>
        <dbReference type="ChEBI" id="CHEBI:15378"/>
        <dbReference type="ChEBI" id="CHEBI:30616"/>
        <dbReference type="ChEBI" id="CHEBI:176343"/>
        <dbReference type="ChEBI" id="CHEBI:176425"/>
        <dbReference type="ChEBI" id="CHEBI:456216"/>
        <dbReference type="EC" id="2.7.1.130"/>
    </reaction>
</comment>
<evidence type="ECO:0000256" key="11">
    <source>
        <dbReference type="ARBA" id="ARBA00023098"/>
    </source>
</evidence>
<evidence type="ECO:0000256" key="9">
    <source>
        <dbReference type="ARBA" id="ARBA00022777"/>
    </source>
</evidence>
<dbReference type="GO" id="GO:0009245">
    <property type="term" value="P:lipid A biosynthetic process"/>
    <property type="evidence" value="ECO:0007669"/>
    <property type="project" value="UniProtKB-UniRule"/>
</dbReference>